<dbReference type="Proteomes" id="UP000187608">
    <property type="component" value="Unassembled WGS sequence"/>
</dbReference>
<dbReference type="CDD" id="cd08438">
    <property type="entry name" value="PBP2_CidR"/>
    <property type="match status" value="1"/>
</dbReference>
<comment type="similarity">
    <text evidence="1">Belongs to the LysR transcriptional regulatory family.</text>
</comment>
<keyword evidence="3 6" id="KW-0238">DNA-binding</keyword>
<evidence type="ECO:0000256" key="2">
    <source>
        <dbReference type="ARBA" id="ARBA00023015"/>
    </source>
</evidence>
<evidence type="ECO:0000313" key="6">
    <source>
        <dbReference type="EMBL" id="SIS44903.1"/>
    </source>
</evidence>
<evidence type="ECO:0000313" key="7">
    <source>
        <dbReference type="Proteomes" id="UP000187608"/>
    </source>
</evidence>
<dbReference type="InterPro" id="IPR000847">
    <property type="entry name" value="LysR_HTH_N"/>
</dbReference>
<dbReference type="GO" id="GO:0005829">
    <property type="term" value="C:cytosol"/>
    <property type="evidence" value="ECO:0007669"/>
    <property type="project" value="TreeGrafter"/>
</dbReference>
<dbReference type="PRINTS" id="PR00039">
    <property type="entry name" value="HTHLYSR"/>
</dbReference>
<gene>
    <name evidence="6" type="ORF">SAMN05421687_10413</name>
</gene>
<organism evidence="6 7">
    <name type="scientific">Salimicrobium flavidum</name>
    <dbReference type="NCBI Taxonomy" id="570947"/>
    <lineage>
        <taxon>Bacteria</taxon>
        <taxon>Bacillati</taxon>
        <taxon>Bacillota</taxon>
        <taxon>Bacilli</taxon>
        <taxon>Bacillales</taxon>
        <taxon>Bacillaceae</taxon>
        <taxon>Salimicrobium</taxon>
    </lineage>
</organism>
<dbReference type="Gene3D" id="1.10.10.10">
    <property type="entry name" value="Winged helix-like DNA-binding domain superfamily/Winged helix DNA-binding domain"/>
    <property type="match status" value="1"/>
</dbReference>
<dbReference type="EMBL" id="FTOC01000004">
    <property type="protein sequence ID" value="SIS44903.1"/>
    <property type="molecule type" value="Genomic_DNA"/>
</dbReference>
<reference evidence="7" key="1">
    <citation type="submission" date="2017-01" db="EMBL/GenBank/DDBJ databases">
        <authorList>
            <person name="Varghese N."/>
            <person name="Submissions S."/>
        </authorList>
    </citation>
    <scope>NUCLEOTIDE SEQUENCE [LARGE SCALE GENOMIC DNA]</scope>
    <source>
        <strain evidence="7">DSM 23127</strain>
    </source>
</reference>
<dbReference type="AlphaFoldDB" id="A0A1N7J6B2"/>
<evidence type="ECO:0000256" key="4">
    <source>
        <dbReference type="ARBA" id="ARBA00023163"/>
    </source>
</evidence>
<dbReference type="STRING" id="570947.SAMN05421687_10413"/>
<dbReference type="PANTHER" id="PTHR30419:SF8">
    <property type="entry name" value="NITROGEN ASSIMILATION TRANSCRIPTIONAL ACTIVATOR-RELATED"/>
    <property type="match status" value="1"/>
</dbReference>
<proteinExistence type="inferred from homology"/>
<dbReference type="InterPro" id="IPR005119">
    <property type="entry name" value="LysR_subst-bd"/>
</dbReference>
<keyword evidence="4" id="KW-0804">Transcription</keyword>
<dbReference type="PANTHER" id="PTHR30419">
    <property type="entry name" value="HTH-TYPE TRANSCRIPTIONAL REGULATOR YBHD"/>
    <property type="match status" value="1"/>
</dbReference>
<dbReference type="GO" id="GO:0003677">
    <property type="term" value="F:DNA binding"/>
    <property type="evidence" value="ECO:0007669"/>
    <property type="project" value="UniProtKB-KW"/>
</dbReference>
<keyword evidence="2" id="KW-0805">Transcription regulation</keyword>
<dbReference type="SUPFAM" id="SSF46785">
    <property type="entry name" value="Winged helix' DNA-binding domain"/>
    <property type="match status" value="1"/>
</dbReference>
<evidence type="ECO:0000256" key="1">
    <source>
        <dbReference type="ARBA" id="ARBA00009437"/>
    </source>
</evidence>
<dbReference type="Gene3D" id="3.40.190.290">
    <property type="match status" value="1"/>
</dbReference>
<dbReference type="PROSITE" id="PS50931">
    <property type="entry name" value="HTH_LYSR"/>
    <property type="match status" value="1"/>
</dbReference>
<dbReference type="Pfam" id="PF00126">
    <property type="entry name" value="HTH_1"/>
    <property type="match status" value="1"/>
</dbReference>
<feature type="domain" description="HTH lysR-type" evidence="5">
    <location>
        <begin position="4"/>
        <end position="61"/>
    </location>
</feature>
<dbReference type="SUPFAM" id="SSF53850">
    <property type="entry name" value="Periplasmic binding protein-like II"/>
    <property type="match status" value="1"/>
</dbReference>
<dbReference type="FunFam" id="1.10.10.10:FF:000001">
    <property type="entry name" value="LysR family transcriptional regulator"/>
    <property type="match status" value="1"/>
</dbReference>
<name>A0A1N7J6B2_9BACI</name>
<dbReference type="GO" id="GO:0003700">
    <property type="term" value="F:DNA-binding transcription factor activity"/>
    <property type="evidence" value="ECO:0007669"/>
    <property type="project" value="InterPro"/>
</dbReference>
<accession>A0A1N7J6B2</accession>
<dbReference type="InterPro" id="IPR050950">
    <property type="entry name" value="HTH-type_LysR_regulators"/>
</dbReference>
<protein>
    <submittedName>
        <fullName evidence="6">DNA-binding transcriptional regulator, LysR family</fullName>
    </submittedName>
</protein>
<dbReference type="NCBIfam" id="NF047520">
    <property type="entry name" value="trans_act_CidR"/>
    <property type="match status" value="1"/>
</dbReference>
<keyword evidence="7" id="KW-1185">Reference proteome</keyword>
<dbReference type="InterPro" id="IPR036388">
    <property type="entry name" value="WH-like_DNA-bd_sf"/>
</dbReference>
<evidence type="ECO:0000259" key="5">
    <source>
        <dbReference type="PROSITE" id="PS50931"/>
    </source>
</evidence>
<dbReference type="Pfam" id="PF03466">
    <property type="entry name" value="LysR_substrate"/>
    <property type="match status" value="1"/>
</dbReference>
<dbReference type="InterPro" id="IPR036390">
    <property type="entry name" value="WH_DNA-bd_sf"/>
</dbReference>
<evidence type="ECO:0000256" key="3">
    <source>
        <dbReference type="ARBA" id="ARBA00023125"/>
    </source>
</evidence>
<sequence>MNFIDIRHLTYFIEVSRFESFTRAADHLFVTQPTISKMIKNLEEELGVELFDRSRKKLVLTDAGRAIADKAETIVKASENLKTELDDLIGLQKGHIRIGLPPILDAEAFIHILGEFHQLYPHITFELIENGTRKIEEDILQENLDVGIAVLPTEEEEFNHFSFLQEELRVVVPPSHQLASRKRIDMKELEEELFIMFHKDFALHERIHDACRKAGFSPKTVSETSQWDFIGKMITSGLGISVLPWSVAKLLKEDVRLLKVRNPVIEWDVAIIWGKNHYLSYATREWLRFTQERLLENTSD</sequence>